<protein>
    <submittedName>
        <fullName evidence="2">Uncharacterized protein</fullName>
    </submittedName>
</protein>
<comment type="caution">
    <text evidence="2">The sequence shown here is derived from an EMBL/GenBank/DDBJ whole genome shotgun (WGS) entry which is preliminary data.</text>
</comment>
<accession>A0A699KYS8</accession>
<name>A0A699KYS8_TANCI</name>
<gene>
    <name evidence="2" type="ORF">Tci_689478</name>
</gene>
<dbReference type="EMBL" id="BKCJ010568347">
    <property type="protein sequence ID" value="GFB17507.1"/>
    <property type="molecule type" value="Genomic_DNA"/>
</dbReference>
<proteinExistence type="predicted"/>
<organism evidence="2">
    <name type="scientific">Tanacetum cinerariifolium</name>
    <name type="common">Dalmatian daisy</name>
    <name type="synonym">Chrysanthemum cinerariifolium</name>
    <dbReference type="NCBI Taxonomy" id="118510"/>
    <lineage>
        <taxon>Eukaryota</taxon>
        <taxon>Viridiplantae</taxon>
        <taxon>Streptophyta</taxon>
        <taxon>Embryophyta</taxon>
        <taxon>Tracheophyta</taxon>
        <taxon>Spermatophyta</taxon>
        <taxon>Magnoliopsida</taxon>
        <taxon>eudicotyledons</taxon>
        <taxon>Gunneridae</taxon>
        <taxon>Pentapetalae</taxon>
        <taxon>asterids</taxon>
        <taxon>campanulids</taxon>
        <taxon>Asterales</taxon>
        <taxon>Asteraceae</taxon>
        <taxon>Asteroideae</taxon>
        <taxon>Anthemideae</taxon>
        <taxon>Anthemidinae</taxon>
        <taxon>Tanacetum</taxon>
    </lineage>
</organism>
<evidence type="ECO:0000313" key="2">
    <source>
        <dbReference type="EMBL" id="GFB17507.1"/>
    </source>
</evidence>
<reference evidence="2" key="1">
    <citation type="journal article" date="2019" name="Sci. Rep.">
        <title>Draft genome of Tanacetum cinerariifolium, the natural source of mosquito coil.</title>
        <authorList>
            <person name="Yamashiro T."/>
            <person name="Shiraishi A."/>
            <person name="Satake H."/>
            <person name="Nakayama K."/>
        </authorList>
    </citation>
    <scope>NUCLEOTIDE SEQUENCE</scope>
</reference>
<sequence length="243" mass="27432">VLDEALREKEDLKAKLKTFETSSKNLTKLLDSQISAKVKTGLGYDSQFLEKEVLDIREEEVTETVFDNRSSDEKNSLANDRFKKGEGYYAVPPPLTRNYMPPKPDLSFAGLDDSIYKFKISETVTSLAKDDKDAPKTSTASIEKPKEDRFSVALIQDWETDSDNDSVFRPEPIPTKIDFVKADRMAKKSVLPTNVGRVTGHMESRPVWNNVQRINHQNKFAPIKVFRRAGRIPVSAPKPKVAA</sequence>
<keyword evidence="1" id="KW-0175">Coiled coil</keyword>
<dbReference type="AlphaFoldDB" id="A0A699KYS8"/>
<feature type="coiled-coil region" evidence="1">
    <location>
        <begin position="2"/>
        <end position="29"/>
    </location>
</feature>
<feature type="non-terminal residue" evidence="2">
    <location>
        <position position="1"/>
    </location>
</feature>
<evidence type="ECO:0000256" key="1">
    <source>
        <dbReference type="SAM" id="Coils"/>
    </source>
</evidence>